<name>A0A178Z2S7_9EURO</name>
<dbReference type="Proteomes" id="UP000078343">
    <property type="component" value="Unassembled WGS sequence"/>
</dbReference>
<accession>A0A178Z2S7</accession>
<protein>
    <submittedName>
        <fullName evidence="1">Uncharacterized protein</fullName>
    </submittedName>
</protein>
<evidence type="ECO:0000313" key="1">
    <source>
        <dbReference type="EMBL" id="OAP54004.1"/>
    </source>
</evidence>
<evidence type="ECO:0000313" key="2">
    <source>
        <dbReference type="Proteomes" id="UP000078343"/>
    </source>
</evidence>
<dbReference type="EMBL" id="LVYI01000016">
    <property type="protein sequence ID" value="OAP54004.1"/>
    <property type="molecule type" value="Genomic_DNA"/>
</dbReference>
<keyword evidence="2" id="KW-1185">Reference proteome</keyword>
<proteinExistence type="predicted"/>
<gene>
    <name evidence="1" type="ORF">AYL99_11764</name>
</gene>
<dbReference type="GeneID" id="30015932"/>
<sequence>MLFPGDPRLAPVLLFSNKAGGLPYVWLKSQYWVDFLAMELPHLTAEDKKILIEGGRVDRFLSIVGPSGAWAQNALSQTNNMRLLVVIWGDQQRKTPAGNNQRIWWEAVPTAYRGPVTIWAREGHITAGGEKIEGHLGSWVVQSNGSGRCSLKDDKRLFTFQVEDLISGELVQLHKMKETV</sequence>
<organism evidence="1 2">
    <name type="scientific">Fonsecaea erecta</name>
    <dbReference type="NCBI Taxonomy" id="1367422"/>
    <lineage>
        <taxon>Eukaryota</taxon>
        <taxon>Fungi</taxon>
        <taxon>Dikarya</taxon>
        <taxon>Ascomycota</taxon>
        <taxon>Pezizomycotina</taxon>
        <taxon>Eurotiomycetes</taxon>
        <taxon>Chaetothyriomycetidae</taxon>
        <taxon>Chaetothyriales</taxon>
        <taxon>Herpotrichiellaceae</taxon>
        <taxon>Fonsecaea</taxon>
    </lineage>
</organism>
<comment type="caution">
    <text evidence="1">The sequence shown here is derived from an EMBL/GenBank/DDBJ whole genome shotgun (WGS) entry which is preliminary data.</text>
</comment>
<reference evidence="1 2" key="1">
    <citation type="submission" date="2016-04" db="EMBL/GenBank/DDBJ databases">
        <title>Draft genome of Fonsecaea erecta CBS 125763.</title>
        <authorList>
            <person name="Weiss V.A."/>
            <person name="Vicente V.A."/>
            <person name="Raittz R.T."/>
            <person name="Moreno L.F."/>
            <person name="De Souza E.M."/>
            <person name="Pedrosa F.O."/>
            <person name="Steffens M.B."/>
            <person name="Faoro H."/>
            <person name="Tadra-Sfeir M.Z."/>
            <person name="Najafzadeh M.J."/>
            <person name="Felipe M.S."/>
            <person name="Teixeira M."/>
            <person name="Sun J."/>
            <person name="Xi L."/>
            <person name="Gomes R."/>
            <person name="De Azevedo C.M."/>
            <person name="Salgado C.G."/>
            <person name="Da Silva M.B."/>
            <person name="Nascimento M.F."/>
            <person name="Queiroz-Telles F."/>
            <person name="Attili D.S."/>
            <person name="Gorbushina A."/>
        </authorList>
    </citation>
    <scope>NUCLEOTIDE SEQUENCE [LARGE SCALE GENOMIC DNA]</scope>
    <source>
        <strain evidence="1 2">CBS 125763</strain>
    </source>
</reference>
<dbReference type="AlphaFoldDB" id="A0A178Z2S7"/>
<dbReference type="RefSeq" id="XP_018687371.1">
    <property type="nucleotide sequence ID" value="XM_018843269.1"/>
</dbReference>